<dbReference type="Pfam" id="PF02321">
    <property type="entry name" value="OEP"/>
    <property type="match status" value="2"/>
</dbReference>
<dbReference type="NCBIfam" id="TIGR01844">
    <property type="entry name" value="type_I_sec_TolC"/>
    <property type="match status" value="1"/>
</dbReference>
<dbReference type="EMBL" id="UGHP01000002">
    <property type="protein sequence ID" value="STS21006.1"/>
    <property type="molecule type" value="Genomic_DNA"/>
</dbReference>
<evidence type="ECO:0000256" key="5">
    <source>
        <dbReference type="ARBA" id="ARBA00022692"/>
    </source>
</evidence>
<accession>A0A377TI11</accession>
<evidence type="ECO:0000313" key="8">
    <source>
        <dbReference type="EMBL" id="STS21006.1"/>
    </source>
</evidence>
<dbReference type="PANTHER" id="PTHR30026">
    <property type="entry name" value="OUTER MEMBRANE PROTEIN TOLC"/>
    <property type="match status" value="1"/>
</dbReference>
<evidence type="ECO:0000256" key="2">
    <source>
        <dbReference type="ARBA" id="ARBA00007613"/>
    </source>
</evidence>
<keyword evidence="4" id="KW-1134">Transmembrane beta strand</keyword>
<dbReference type="GO" id="GO:1990281">
    <property type="term" value="C:efflux pump complex"/>
    <property type="evidence" value="ECO:0007669"/>
    <property type="project" value="TreeGrafter"/>
</dbReference>
<evidence type="ECO:0000313" key="9">
    <source>
        <dbReference type="Proteomes" id="UP000254821"/>
    </source>
</evidence>
<dbReference type="GO" id="GO:0009279">
    <property type="term" value="C:cell outer membrane"/>
    <property type="evidence" value="ECO:0007669"/>
    <property type="project" value="UniProtKB-SubCell"/>
</dbReference>
<keyword evidence="5" id="KW-0812">Transmembrane</keyword>
<dbReference type="GO" id="GO:0015562">
    <property type="term" value="F:efflux transmembrane transporter activity"/>
    <property type="evidence" value="ECO:0007669"/>
    <property type="project" value="InterPro"/>
</dbReference>
<gene>
    <name evidence="8" type="primary">bepC_2</name>
    <name evidence="8" type="ORF">NCTC8105_05155</name>
</gene>
<reference evidence="8 9" key="1">
    <citation type="submission" date="2018-06" db="EMBL/GenBank/DDBJ databases">
        <authorList>
            <consortium name="Pathogen Informatics"/>
            <person name="Doyle S."/>
        </authorList>
    </citation>
    <scope>NUCLEOTIDE SEQUENCE [LARGE SCALE GENOMIC DNA]</scope>
    <source>
        <strain evidence="8 9">NCTC8105</strain>
    </source>
</reference>
<evidence type="ECO:0000256" key="4">
    <source>
        <dbReference type="ARBA" id="ARBA00022452"/>
    </source>
</evidence>
<keyword evidence="3" id="KW-0813">Transport</keyword>
<dbReference type="SUPFAM" id="SSF56954">
    <property type="entry name" value="Outer membrane efflux proteins (OEP)"/>
    <property type="match status" value="1"/>
</dbReference>
<protein>
    <submittedName>
        <fullName evidence="8">Outer membrane efflux protein BepC</fullName>
    </submittedName>
</protein>
<name>A0A377TI11_HAFAL</name>
<dbReference type="GO" id="GO:0015288">
    <property type="term" value="F:porin activity"/>
    <property type="evidence" value="ECO:0007669"/>
    <property type="project" value="TreeGrafter"/>
</dbReference>
<dbReference type="InterPro" id="IPR010130">
    <property type="entry name" value="T1SS_OMP_TolC"/>
</dbReference>
<dbReference type="PANTHER" id="PTHR30026:SF22">
    <property type="entry name" value="OUTER MEMBRANE EFFLUX PROTEIN"/>
    <property type="match status" value="1"/>
</dbReference>
<evidence type="ECO:0000256" key="6">
    <source>
        <dbReference type="ARBA" id="ARBA00023136"/>
    </source>
</evidence>
<dbReference type="InterPro" id="IPR003423">
    <property type="entry name" value="OMP_efflux"/>
</dbReference>
<dbReference type="AlphaFoldDB" id="A0A377TI11"/>
<evidence type="ECO:0000256" key="7">
    <source>
        <dbReference type="ARBA" id="ARBA00023237"/>
    </source>
</evidence>
<keyword evidence="7" id="KW-0998">Cell outer membrane</keyword>
<proteinExistence type="inferred from homology"/>
<evidence type="ECO:0000256" key="1">
    <source>
        <dbReference type="ARBA" id="ARBA00004442"/>
    </source>
</evidence>
<keyword evidence="6" id="KW-0472">Membrane</keyword>
<dbReference type="InterPro" id="IPR051906">
    <property type="entry name" value="TolC-like"/>
</dbReference>
<organism evidence="8 9">
    <name type="scientific">Hafnia alvei</name>
    <dbReference type="NCBI Taxonomy" id="569"/>
    <lineage>
        <taxon>Bacteria</taxon>
        <taxon>Pseudomonadati</taxon>
        <taxon>Pseudomonadota</taxon>
        <taxon>Gammaproteobacteria</taxon>
        <taxon>Enterobacterales</taxon>
        <taxon>Hafniaceae</taxon>
        <taxon>Hafnia</taxon>
    </lineage>
</organism>
<dbReference type="Proteomes" id="UP000254821">
    <property type="component" value="Unassembled WGS sequence"/>
</dbReference>
<comment type="subcellular location">
    <subcellularLocation>
        <location evidence="1">Cell outer membrane</location>
    </subcellularLocation>
</comment>
<evidence type="ECO:0000256" key="3">
    <source>
        <dbReference type="ARBA" id="ARBA00022448"/>
    </source>
</evidence>
<comment type="similarity">
    <text evidence="2">Belongs to the outer membrane factor (OMF) (TC 1.B.17) family.</text>
</comment>
<sequence>MRNCIKQSVCIPLTLLMIYGFSAIAYGSTGTVLVTSLKESILFAFDRDPSISQQAAQVGIGHAQVDEARSGWMPQISLNGNTGRSQTTDSSGSLNNSAAWGLSLTQLVYDFGKTNSSIDQTSAQLDGYMFQLMGTLTNVAEKTALSYVEVMRYSELVKAAEENINALNNVQHLAKLRSDAGLSSTSDELQTQTRIAGMQTTLEQYKAALHSAKARLSVLTGIDAQQFTPLPKRLDLKLNSLDSIEYSSIPSVLASKSMETSAQYGVERAKAQHWPTLSLKGGRTRYESDNRSYWDDQIQLNVDAPIYQGGAVSARVNQAEGARAVASSNLDQARLDILQKASIAQADWMGAQGRIHAGQLQLENAVRTRNVYKNEYTLSKRSINDLLSVEQDVWQAASSKIIASYDSWGAGINYASAIDNLMPLIGIEKNAASKLPDLN</sequence>
<dbReference type="Gene3D" id="1.20.1600.10">
    <property type="entry name" value="Outer membrane efflux proteins (OEP)"/>
    <property type="match status" value="1"/>
</dbReference>